<dbReference type="GO" id="GO:0005634">
    <property type="term" value="C:nucleus"/>
    <property type="evidence" value="ECO:0000318"/>
    <property type="project" value="GO_Central"/>
</dbReference>
<reference evidence="6 7" key="1">
    <citation type="journal article" date="2011" name="Science">
        <title>The ecoresponsive genome of Daphnia pulex.</title>
        <authorList>
            <person name="Colbourne J.K."/>
            <person name="Pfrender M.E."/>
            <person name="Gilbert D."/>
            <person name="Thomas W.K."/>
            <person name="Tucker A."/>
            <person name="Oakley T.H."/>
            <person name="Tokishita S."/>
            <person name="Aerts A."/>
            <person name="Arnold G.J."/>
            <person name="Basu M.K."/>
            <person name="Bauer D.J."/>
            <person name="Caceres C.E."/>
            <person name="Carmel L."/>
            <person name="Casola C."/>
            <person name="Choi J.H."/>
            <person name="Detter J.C."/>
            <person name="Dong Q."/>
            <person name="Dusheyko S."/>
            <person name="Eads B.D."/>
            <person name="Frohlich T."/>
            <person name="Geiler-Samerotte K.A."/>
            <person name="Gerlach D."/>
            <person name="Hatcher P."/>
            <person name="Jogdeo S."/>
            <person name="Krijgsveld J."/>
            <person name="Kriventseva E.V."/>
            <person name="Kultz D."/>
            <person name="Laforsch C."/>
            <person name="Lindquist E."/>
            <person name="Lopez J."/>
            <person name="Manak J.R."/>
            <person name="Muller J."/>
            <person name="Pangilinan J."/>
            <person name="Patwardhan R.P."/>
            <person name="Pitluck S."/>
            <person name="Pritham E.J."/>
            <person name="Rechtsteiner A."/>
            <person name="Rho M."/>
            <person name="Rogozin I.B."/>
            <person name="Sakarya O."/>
            <person name="Salamov A."/>
            <person name="Schaack S."/>
            <person name="Shapiro H."/>
            <person name="Shiga Y."/>
            <person name="Skalitzky C."/>
            <person name="Smith Z."/>
            <person name="Souvorov A."/>
            <person name="Sung W."/>
            <person name="Tang Z."/>
            <person name="Tsuchiya D."/>
            <person name="Tu H."/>
            <person name="Vos H."/>
            <person name="Wang M."/>
            <person name="Wolf Y.I."/>
            <person name="Yamagata H."/>
            <person name="Yamada T."/>
            <person name="Ye Y."/>
            <person name="Shaw J.R."/>
            <person name="Andrews J."/>
            <person name="Crease T.J."/>
            <person name="Tang H."/>
            <person name="Lucas S.M."/>
            <person name="Robertson H.M."/>
            <person name="Bork P."/>
            <person name="Koonin E.V."/>
            <person name="Zdobnov E.M."/>
            <person name="Grigoriev I.V."/>
            <person name="Lynch M."/>
            <person name="Boore J.L."/>
        </authorList>
    </citation>
    <scope>NUCLEOTIDE SEQUENCE [LARGE SCALE GENOMIC DNA]</scope>
</reference>
<dbReference type="Proteomes" id="UP000000305">
    <property type="component" value="Unassembled WGS sequence"/>
</dbReference>
<dbReference type="PANTHER" id="PTHR12341">
    <property type="entry name" value="5'-&gt;3' EXORIBONUCLEASE"/>
    <property type="match status" value="1"/>
</dbReference>
<evidence type="ECO:0000313" key="6">
    <source>
        <dbReference type="EMBL" id="EFX77085.1"/>
    </source>
</evidence>
<keyword evidence="2" id="KW-0378">Hydrolase</keyword>
<organism evidence="6 7">
    <name type="scientific">Daphnia pulex</name>
    <name type="common">Water flea</name>
    <dbReference type="NCBI Taxonomy" id="6669"/>
    <lineage>
        <taxon>Eukaryota</taxon>
        <taxon>Metazoa</taxon>
        <taxon>Ecdysozoa</taxon>
        <taxon>Arthropoda</taxon>
        <taxon>Crustacea</taxon>
        <taxon>Branchiopoda</taxon>
        <taxon>Diplostraca</taxon>
        <taxon>Cladocera</taxon>
        <taxon>Anomopoda</taxon>
        <taxon>Daphniidae</taxon>
        <taxon>Daphnia</taxon>
    </lineage>
</organism>
<feature type="non-terminal residue" evidence="6">
    <location>
        <position position="288"/>
    </location>
</feature>
<dbReference type="Pfam" id="PF17846">
    <property type="entry name" value="XRN_M"/>
    <property type="match status" value="1"/>
</dbReference>
<dbReference type="HOGENOM" id="CLU_006038_4_0_1"/>
<dbReference type="InterPro" id="IPR041412">
    <property type="entry name" value="Xrn1_helical"/>
</dbReference>
<dbReference type="STRING" id="6669.E9GTH8"/>
<evidence type="ECO:0000259" key="4">
    <source>
        <dbReference type="Pfam" id="PF03159"/>
    </source>
</evidence>
<dbReference type="InterPro" id="IPR004859">
    <property type="entry name" value="Xrn1_N"/>
</dbReference>
<dbReference type="EMBL" id="GL732564">
    <property type="protein sequence ID" value="EFX77085.1"/>
    <property type="molecule type" value="Genomic_DNA"/>
</dbReference>
<accession>E9GTH8</accession>
<feature type="domain" description="Xrn1 N-terminal" evidence="4">
    <location>
        <begin position="79"/>
        <end position="182"/>
    </location>
</feature>
<feature type="non-terminal residue" evidence="6">
    <location>
        <position position="1"/>
    </location>
</feature>
<dbReference type="AlphaFoldDB" id="E9GTH8"/>
<dbReference type="eggNOG" id="KOG2044">
    <property type="taxonomic scope" value="Eukaryota"/>
</dbReference>
<keyword evidence="7" id="KW-1185">Reference proteome</keyword>
<feature type="domain" description="Xrn1 N-terminal" evidence="4">
    <location>
        <begin position="1"/>
        <end position="78"/>
    </location>
</feature>
<dbReference type="GO" id="GO:0004534">
    <property type="term" value="F:5'-3' RNA exonuclease activity"/>
    <property type="evidence" value="ECO:0000318"/>
    <property type="project" value="GO_Central"/>
</dbReference>
<name>E9GTH8_DAPPU</name>
<evidence type="ECO:0000256" key="3">
    <source>
        <dbReference type="ARBA" id="ARBA00022839"/>
    </source>
</evidence>
<evidence type="ECO:0000256" key="1">
    <source>
        <dbReference type="ARBA" id="ARBA00022722"/>
    </source>
</evidence>
<protein>
    <recommendedName>
        <fullName evidence="8">Xrn1 N-terminal domain-containing protein</fullName>
    </recommendedName>
</protein>
<dbReference type="Pfam" id="PF03159">
    <property type="entry name" value="XRN_N"/>
    <property type="match status" value="2"/>
</dbReference>
<evidence type="ECO:0000313" key="7">
    <source>
        <dbReference type="Proteomes" id="UP000000305"/>
    </source>
</evidence>
<dbReference type="InterPro" id="IPR027073">
    <property type="entry name" value="5_3_exoribonuclease"/>
</dbReference>
<dbReference type="Gene3D" id="3.40.50.12390">
    <property type="match status" value="2"/>
</dbReference>
<keyword evidence="3" id="KW-0269">Exonuclease</keyword>
<dbReference type="InParanoid" id="E9GTH8"/>
<dbReference type="GO" id="GO:0000956">
    <property type="term" value="P:nuclear-transcribed mRNA catabolic process"/>
    <property type="evidence" value="ECO:0000318"/>
    <property type="project" value="GO_Central"/>
</dbReference>
<dbReference type="PhylomeDB" id="E9GTH8"/>
<dbReference type="KEGG" id="dpx:DAPPUDRAFT_24169"/>
<dbReference type="GO" id="GO:0003723">
    <property type="term" value="F:RNA binding"/>
    <property type="evidence" value="ECO:0000318"/>
    <property type="project" value="GO_Central"/>
</dbReference>
<dbReference type="OrthoDB" id="372487at2759"/>
<dbReference type="OMA" id="HEPKFTI"/>
<feature type="domain" description="Xrn1 helical" evidence="5">
    <location>
        <begin position="214"/>
        <end position="288"/>
    </location>
</feature>
<sequence length="288" mass="33555">EYDNLYIDLNEIVHNCVRAARFHNADDRERRIMEILFEKIDQIFSIVRPRKLLYVALDGVAPRAKRTQQRIRRFGRSKPNQDEFDGNCVSPGTSFMCTLSKNLMLYVDRKLSNDPQWKNISVIFSDSNVPGEGEHKIADFIRQQRTQPCHDPVTKHVICGNDADLILLGLASHETNVTLLRGDPNSRKWIFVGIHILRECLNEEFRGSDFPFDYHLERIVDDWIFLCILLGNDFLPSFQIFKNPDRTLTHLVRICKDAYNKNQDWLTHNGSINSVQVKHIMSELGRME</sequence>
<evidence type="ECO:0000256" key="2">
    <source>
        <dbReference type="ARBA" id="ARBA00022801"/>
    </source>
</evidence>
<gene>
    <name evidence="6" type="ORF">DAPPUDRAFT_24169</name>
</gene>
<keyword evidence="1" id="KW-0540">Nuclease</keyword>
<dbReference type="CDD" id="cd18673">
    <property type="entry name" value="PIN_XRN1-2-like"/>
    <property type="match status" value="1"/>
</dbReference>
<evidence type="ECO:0000259" key="5">
    <source>
        <dbReference type="Pfam" id="PF17846"/>
    </source>
</evidence>
<proteinExistence type="predicted"/>
<dbReference type="PANTHER" id="PTHR12341:SF41">
    <property type="entry name" value="5'-3' EXORIBONUCLEASE 2"/>
    <property type="match status" value="1"/>
</dbReference>
<evidence type="ECO:0008006" key="8">
    <source>
        <dbReference type="Google" id="ProtNLM"/>
    </source>
</evidence>